<evidence type="ECO:0000313" key="1">
    <source>
        <dbReference type="EMBL" id="NNH76487.1"/>
    </source>
</evidence>
<name>A0A7Y2RCX1_9GAMM</name>
<proteinExistence type="predicted"/>
<dbReference type="EMBL" id="JABERL010000005">
    <property type="protein sequence ID" value="NNH76487.1"/>
    <property type="molecule type" value="Genomic_DNA"/>
</dbReference>
<organism evidence="1 2">
    <name type="scientific">Acinetobacter terrae</name>
    <dbReference type="NCBI Taxonomy" id="2731247"/>
    <lineage>
        <taxon>Bacteria</taxon>
        <taxon>Pseudomonadati</taxon>
        <taxon>Pseudomonadota</taxon>
        <taxon>Gammaproteobacteria</taxon>
        <taxon>Moraxellales</taxon>
        <taxon>Moraxellaceae</taxon>
        <taxon>Acinetobacter</taxon>
        <taxon>Acinetobacter Taxon 24</taxon>
    </lineage>
</organism>
<dbReference type="Proteomes" id="UP000569202">
    <property type="component" value="Unassembled WGS sequence"/>
</dbReference>
<reference evidence="1 2" key="1">
    <citation type="submission" date="2020-04" db="EMBL/GenBank/DDBJ databases">
        <title>Acinetobacter Taxon 24.</title>
        <authorList>
            <person name="Nemec A."/>
            <person name="Radolfova-Krizova L."/>
            <person name="Higgins P.G."/>
            <person name="Spanelova P."/>
        </authorList>
    </citation>
    <scope>NUCLEOTIDE SEQUENCE [LARGE SCALE GENOMIC DNA]</scope>
    <source>
        <strain evidence="1 2">ANC 5380</strain>
    </source>
</reference>
<comment type="caution">
    <text evidence="1">The sequence shown here is derived from an EMBL/GenBank/DDBJ whole genome shotgun (WGS) entry which is preliminary data.</text>
</comment>
<dbReference type="AlphaFoldDB" id="A0A7Y2RCX1"/>
<protein>
    <recommendedName>
        <fullName evidence="3">Lipoprotein</fullName>
    </recommendedName>
</protein>
<accession>A0A7Y2RCX1</accession>
<gene>
    <name evidence="1" type="ORF">HLH17_02060</name>
</gene>
<dbReference type="RefSeq" id="WP_171539690.1">
    <property type="nucleotide sequence ID" value="NZ_JABERL010000005.1"/>
</dbReference>
<evidence type="ECO:0008006" key="3">
    <source>
        <dbReference type="Google" id="ProtNLM"/>
    </source>
</evidence>
<evidence type="ECO:0000313" key="2">
    <source>
        <dbReference type="Proteomes" id="UP000569202"/>
    </source>
</evidence>
<sequence>MLRLNLFKKTVLAASLGFGLFLTGCGSSEQGKVAAQEEKRIQNEQKAQDVRDAINNSFDGESVTDKVKVPDRSAFKTVDENFLELYEIKKYLSKIKDDNNVSRDNDFPLEFIANHRLFDDGDVAMERNSVVKMEKARKSLLPKAKAATQNINDIEYIKIPFGYGAPQHSGPVASIASTRSAKNGEKGILIDFQVDPNSQDINLSNNKYSTLLVGPLSEKEELDIARINLGSKNIKGDAYIIVQRDQRDSISFTPAYVDYQILTDNGDVVYKANVNKFE</sequence>
<dbReference type="PROSITE" id="PS51257">
    <property type="entry name" value="PROKAR_LIPOPROTEIN"/>
    <property type="match status" value="1"/>
</dbReference>